<dbReference type="Proteomes" id="UP001642484">
    <property type="component" value="Unassembled WGS sequence"/>
</dbReference>
<organism evidence="1 2">
    <name type="scientific">Durusdinium trenchii</name>
    <dbReference type="NCBI Taxonomy" id="1381693"/>
    <lineage>
        <taxon>Eukaryota</taxon>
        <taxon>Sar</taxon>
        <taxon>Alveolata</taxon>
        <taxon>Dinophyceae</taxon>
        <taxon>Suessiales</taxon>
        <taxon>Symbiodiniaceae</taxon>
        <taxon>Durusdinium</taxon>
    </lineage>
</organism>
<evidence type="ECO:0000313" key="1">
    <source>
        <dbReference type="EMBL" id="CAK9023375.1"/>
    </source>
</evidence>
<evidence type="ECO:0000313" key="2">
    <source>
        <dbReference type="Proteomes" id="UP001642484"/>
    </source>
</evidence>
<accession>A0ABP0KAG1</accession>
<gene>
    <name evidence="1" type="ORF">CCMP2556_LOCUS15207</name>
</gene>
<protein>
    <submittedName>
        <fullName evidence="1">Uncharacterized protein</fullName>
    </submittedName>
</protein>
<proteinExistence type="predicted"/>
<name>A0ABP0KAG1_9DINO</name>
<feature type="non-terminal residue" evidence="1">
    <location>
        <position position="127"/>
    </location>
</feature>
<comment type="caution">
    <text evidence="1">The sequence shown here is derived from an EMBL/GenBank/DDBJ whole genome shotgun (WGS) entry which is preliminary data.</text>
</comment>
<reference evidence="1 2" key="1">
    <citation type="submission" date="2024-02" db="EMBL/GenBank/DDBJ databases">
        <authorList>
            <person name="Chen Y."/>
            <person name="Shah S."/>
            <person name="Dougan E. K."/>
            <person name="Thang M."/>
            <person name="Chan C."/>
        </authorList>
    </citation>
    <scope>NUCLEOTIDE SEQUENCE [LARGE SCALE GENOMIC DNA]</scope>
</reference>
<sequence>MTPRKVLQMCLSAPQLTLQQAGQGILGHYVLRHHRLMGTFLHAMGSGEQERLDAKETQKEQELPQEAHLWPPNILQRFLVSGQRPRWSSEVGKDNLALDGMSELQVEEGLRTAALWWSRADAVIVLA</sequence>
<keyword evidence="2" id="KW-1185">Reference proteome</keyword>
<dbReference type="EMBL" id="CAXAMN010007908">
    <property type="protein sequence ID" value="CAK9023375.1"/>
    <property type="molecule type" value="Genomic_DNA"/>
</dbReference>